<dbReference type="Proteomes" id="UP000003692">
    <property type="component" value="Unassembled WGS sequence"/>
</dbReference>
<feature type="region of interest" description="Disordered" evidence="1">
    <location>
        <begin position="1"/>
        <end position="42"/>
    </location>
</feature>
<evidence type="ECO:0000256" key="1">
    <source>
        <dbReference type="SAM" id="MobiDB-lite"/>
    </source>
</evidence>
<feature type="compositionally biased region" description="Polar residues" evidence="1">
    <location>
        <begin position="16"/>
        <end position="25"/>
    </location>
</feature>
<gene>
    <name evidence="2" type="ORF">EDWATA_02039</name>
</gene>
<feature type="compositionally biased region" description="Basic residues" evidence="1">
    <location>
        <begin position="29"/>
        <end position="42"/>
    </location>
</feature>
<reference evidence="2 3" key="1">
    <citation type="submission" date="2010-02" db="EMBL/GenBank/DDBJ databases">
        <authorList>
            <person name="Weinstock G."/>
            <person name="Sodergren E."/>
            <person name="Clifton S."/>
            <person name="Fulton L."/>
            <person name="Fulton B."/>
            <person name="Courtney L."/>
            <person name="Fronick C."/>
            <person name="Harrison M."/>
            <person name="Strong C."/>
            <person name="Farmer C."/>
            <person name="Delahaunty K."/>
            <person name="Markovic C."/>
            <person name="Hall O."/>
            <person name="Minx P."/>
            <person name="Tomlinson C."/>
            <person name="Mitreva M."/>
            <person name="Nelson J."/>
            <person name="Hou S."/>
            <person name="Wollam A."/>
            <person name="Pepin K.H."/>
            <person name="Johnson M."/>
            <person name="Bhonagiri V."/>
            <person name="Zhang X."/>
            <person name="Suruliraj S."/>
            <person name="Warren W."/>
            <person name="Chinwalla A."/>
            <person name="Mardis E.R."/>
            <person name="Wilson R.K."/>
        </authorList>
    </citation>
    <scope>NUCLEOTIDE SEQUENCE [LARGE SCALE GENOMIC DNA]</scope>
    <source>
        <strain evidence="2 3">ATCC 23685</strain>
    </source>
</reference>
<sequence length="42" mass="4888">MVINMRRRTLDPVSSHEVSLSSAQDSHYLAHKGHPRRHRPAR</sequence>
<accession>D4F5L1</accession>
<evidence type="ECO:0000313" key="3">
    <source>
        <dbReference type="Proteomes" id="UP000003692"/>
    </source>
</evidence>
<name>D4F5L1_EDWTA</name>
<organism evidence="2 3">
    <name type="scientific">Edwardsiella tarda ATCC 23685</name>
    <dbReference type="NCBI Taxonomy" id="500638"/>
    <lineage>
        <taxon>Bacteria</taxon>
        <taxon>Pseudomonadati</taxon>
        <taxon>Pseudomonadota</taxon>
        <taxon>Gammaproteobacteria</taxon>
        <taxon>Enterobacterales</taxon>
        <taxon>Hafniaceae</taxon>
        <taxon>Edwardsiella</taxon>
    </lineage>
</organism>
<dbReference type="HOGENOM" id="CLU_3250719_0_0_6"/>
<evidence type="ECO:0000313" key="2">
    <source>
        <dbReference type="EMBL" id="EFE22953.1"/>
    </source>
</evidence>
<comment type="caution">
    <text evidence="2">The sequence shown here is derived from an EMBL/GenBank/DDBJ whole genome shotgun (WGS) entry which is preliminary data.</text>
</comment>
<dbReference type="EMBL" id="ADGK01000152">
    <property type="protein sequence ID" value="EFE22953.1"/>
    <property type="molecule type" value="Genomic_DNA"/>
</dbReference>
<dbReference type="AlphaFoldDB" id="D4F5L1"/>
<protein>
    <submittedName>
        <fullName evidence="2">Uncharacterized protein</fullName>
    </submittedName>
</protein>
<proteinExistence type="predicted"/>